<proteinExistence type="predicted"/>
<dbReference type="SUPFAM" id="SSF56436">
    <property type="entry name" value="C-type lectin-like"/>
    <property type="match status" value="1"/>
</dbReference>
<evidence type="ECO:0000256" key="3">
    <source>
        <dbReference type="ARBA" id="ARBA00023180"/>
    </source>
</evidence>
<name>A0A8X7XL24_POLSE</name>
<dbReference type="Proteomes" id="UP000886611">
    <property type="component" value="Unassembled WGS sequence"/>
</dbReference>
<dbReference type="InterPro" id="IPR052309">
    <property type="entry name" value="C-type_Lectin_Domain_Fam1"/>
</dbReference>
<protein>
    <submittedName>
        <fullName evidence="5">CLC2L protein</fullName>
    </submittedName>
</protein>
<dbReference type="Gene3D" id="3.10.100.10">
    <property type="entry name" value="Mannose-Binding Protein A, subunit A"/>
    <property type="match status" value="1"/>
</dbReference>
<dbReference type="EMBL" id="JAATIS010000147">
    <property type="protein sequence ID" value="KAG2469972.1"/>
    <property type="molecule type" value="Genomic_DNA"/>
</dbReference>
<gene>
    <name evidence="5" type="primary">Clec2l</name>
    <name evidence="5" type="ORF">GTO96_0022988</name>
</gene>
<sequence length="85" mass="10099">MIKSTEELNFIMNHTVREIWIGLRKENEKWNWIDGTTFQNNIFKEGIQQVKAGMDCVMIMKSGLMYAAPCKTRYHWVCEKITLQK</sequence>
<evidence type="ECO:0000313" key="6">
    <source>
        <dbReference type="Proteomes" id="UP000886611"/>
    </source>
</evidence>
<dbReference type="Pfam" id="PF00059">
    <property type="entry name" value="Lectin_C"/>
    <property type="match status" value="1"/>
</dbReference>
<comment type="caution">
    <text evidence="5">The sequence shown here is derived from an EMBL/GenBank/DDBJ whole genome shotgun (WGS) entry which is preliminary data.</text>
</comment>
<reference evidence="5 6" key="1">
    <citation type="journal article" date="2021" name="Cell">
        <title>Tracing the genetic footprints of vertebrate landing in non-teleost ray-finned fishes.</title>
        <authorList>
            <person name="Bi X."/>
            <person name="Wang K."/>
            <person name="Yang L."/>
            <person name="Pan H."/>
            <person name="Jiang H."/>
            <person name="Wei Q."/>
            <person name="Fang M."/>
            <person name="Yu H."/>
            <person name="Zhu C."/>
            <person name="Cai Y."/>
            <person name="He Y."/>
            <person name="Gan X."/>
            <person name="Zeng H."/>
            <person name="Yu D."/>
            <person name="Zhu Y."/>
            <person name="Jiang H."/>
            <person name="Qiu Q."/>
            <person name="Yang H."/>
            <person name="Zhang Y.E."/>
            <person name="Wang W."/>
            <person name="Zhu M."/>
            <person name="He S."/>
            <person name="Zhang G."/>
        </authorList>
    </citation>
    <scope>NUCLEOTIDE SEQUENCE [LARGE SCALE GENOMIC DNA]</scope>
    <source>
        <strain evidence="5">Bchr_013</strain>
    </source>
</reference>
<evidence type="ECO:0000313" key="5">
    <source>
        <dbReference type="EMBL" id="KAG2469972.1"/>
    </source>
</evidence>
<keyword evidence="6" id="KW-1185">Reference proteome</keyword>
<organism evidence="5 6">
    <name type="scientific">Polypterus senegalus</name>
    <name type="common">Senegal bichir</name>
    <dbReference type="NCBI Taxonomy" id="55291"/>
    <lineage>
        <taxon>Eukaryota</taxon>
        <taxon>Metazoa</taxon>
        <taxon>Chordata</taxon>
        <taxon>Craniata</taxon>
        <taxon>Vertebrata</taxon>
        <taxon>Euteleostomi</taxon>
        <taxon>Actinopterygii</taxon>
        <taxon>Polypteriformes</taxon>
        <taxon>Polypteridae</taxon>
        <taxon>Polypterus</taxon>
    </lineage>
</organism>
<keyword evidence="2" id="KW-1015">Disulfide bond</keyword>
<keyword evidence="3" id="KW-0325">Glycoprotein</keyword>
<evidence type="ECO:0000256" key="1">
    <source>
        <dbReference type="ARBA" id="ARBA00022734"/>
    </source>
</evidence>
<evidence type="ECO:0000256" key="2">
    <source>
        <dbReference type="ARBA" id="ARBA00023157"/>
    </source>
</evidence>
<dbReference type="PANTHER" id="PTHR46490:SF6">
    <property type="entry name" value="ASIALOGLYCOPROTEIN RECEPTOR 1-LIKE-RELATED"/>
    <property type="match status" value="1"/>
</dbReference>
<dbReference type="InterPro" id="IPR016187">
    <property type="entry name" value="CTDL_fold"/>
</dbReference>
<dbReference type="InterPro" id="IPR001304">
    <property type="entry name" value="C-type_lectin-like"/>
</dbReference>
<dbReference type="PROSITE" id="PS50041">
    <property type="entry name" value="C_TYPE_LECTIN_2"/>
    <property type="match status" value="1"/>
</dbReference>
<accession>A0A8X7XL24</accession>
<feature type="domain" description="C-type lectin" evidence="4">
    <location>
        <begin position="1"/>
        <end position="79"/>
    </location>
</feature>
<dbReference type="OrthoDB" id="10059571at2759"/>
<dbReference type="AlphaFoldDB" id="A0A8X7XL24"/>
<keyword evidence="1" id="KW-0430">Lectin</keyword>
<feature type="non-terminal residue" evidence="5">
    <location>
        <position position="1"/>
    </location>
</feature>
<feature type="non-terminal residue" evidence="5">
    <location>
        <position position="85"/>
    </location>
</feature>
<dbReference type="PANTHER" id="PTHR46490">
    <property type="entry name" value="C-TYPE LECTIN DOMAIN FAMILY 12 MEMBER A-RELATED"/>
    <property type="match status" value="1"/>
</dbReference>
<dbReference type="InterPro" id="IPR016186">
    <property type="entry name" value="C-type_lectin-like/link_sf"/>
</dbReference>
<dbReference type="GO" id="GO:0030246">
    <property type="term" value="F:carbohydrate binding"/>
    <property type="evidence" value="ECO:0007669"/>
    <property type="project" value="UniProtKB-KW"/>
</dbReference>
<evidence type="ECO:0000259" key="4">
    <source>
        <dbReference type="PROSITE" id="PS50041"/>
    </source>
</evidence>